<organism evidence="9 10">
    <name type="scientific">Stagnimonas aquatica</name>
    <dbReference type="NCBI Taxonomy" id="2689987"/>
    <lineage>
        <taxon>Bacteria</taxon>
        <taxon>Pseudomonadati</taxon>
        <taxon>Pseudomonadota</taxon>
        <taxon>Gammaproteobacteria</taxon>
        <taxon>Nevskiales</taxon>
        <taxon>Nevskiaceae</taxon>
        <taxon>Stagnimonas</taxon>
    </lineage>
</organism>
<gene>
    <name evidence="9" type="ORF">ED208_14155</name>
</gene>
<evidence type="ECO:0000256" key="7">
    <source>
        <dbReference type="ARBA" id="ARBA00023225"/>
    </source>
</evidence>
<comment type="function">
    <text evidence="1">Needed for flagellar regrowth and assembly.</text>
</comment>
<dbReference type="RefSeq" id="WP_123212573.1">
    <property type="nucleotide sequence ID" value="NZ_RJVO01000007.1"/>
</dbReference>
<dbReference type="EMBL" id="RJVO01000007">
    <property type="protein sequence ID" value="ROH87849.1"/>
    <property type="molecule type" value="Genomic_DNA"/>
</dbReference>
<keyword evidence="5" id="KW-1005">Bacterial flagellum biogenesis</keyword>
<evidence type="ECO:0000256" key="3">
    <source>
        <dbReference type="ARBA" id="ARBA00016507"/>
    </source>
</evidence>
<keyword evidence="7" id="KW-1006">Bacterial flagellum protein export</keyword>
<evidence type="ECO:0000256" key="6">
    <source>
        <dbReference type="ARBA" id="ARBA00022927"/>
    </source>
</evidence>
<evidence type="ECO:0000256" key="4">
    <source>
        <dbReference type="ARBA" id="ARBA00022448"/>
    </source>
</evidence>
<dbReference type="AlphaFoldDB" id="A0A3N0V504"/>
<dbReference type="FunCoup" id="A0A3N0V504">
    <property type="interactions" value="30"/>
</dbReference>
<feature type="domain" description="Flagellar assembly protein FliH/Type III secretion system HrpE" evidence="8">
    <location>
        <begin position="69"/>
        <end position="192"/>
    </location>
</feature>
<evidence type="ECO:0000313" key="9">
    <source>
        <dbReference type="EMBL" id="ROH87849.1"/>
    </source>
</evidence>
<dbReference type="PANTHER" id="PTHR34982">
    <property type="entry name" value="YOP PROTEINS TRANSLOCATION PROTEIN L"/>
    <property type="match status" value="1"/>
</dbReference>
<keyword evidence="6" id="KW-0653">Protein transport</keyword>
<protein>
    <recommendedName>
        <fullName evidence="3">Flagellar assembly protein FliH</fullName>
    </recommendedName>
</protein>
<dbReference type="GO" id="GO:0005829">
    <property type="term" value="C:cytosol"/>
    <property type="evidence" value="ECO:0007669"/>
    <property type="project" value="TreeGrafter"/>
</dbReference>
<dbReference type="PANTHER" id="PTHR34982:SF1">
    <property type="entry name" value="FLAGELLAR ASSEMBLY PROTEIN FLIH"/>
    <property type="match status" value="1"/>
</dbReference>
<sequence>MSELWTSEHGARATRWVLPSFEAPKPPPPMPDPAATAARLAELEAEAAARGFALGEIQGRAAGLAAAEAQAARVRAVLDALATPLGALDAELERVLVAMTLEAARRIAQQELSVEPARVAAVVRDAAAVLGSVPRALRVHVAPEDYGALTEVLSSEISGAGWSLVADGDVLPGGCRVSSEHATVNASLDARAAGLAHELLGQE</sequence>
<dbReference type="InParanoid" id="A0A3N0V504"/>
<dbReference type="InterPro" id="IPR018035">
    <property type="entry name" value="Flagellar_FliH/T3SS_HrpE"/>
</dbReference>
<accession>A0A3N0V504</accession>
<evidence type="ECO:0000256" key="1">
    <source>
        <dbReference type="ARBA" id="ARBA00003041"/>
    </source>
</evidence>
<evidence type="ECO:0000259" key="8">
    <source>
        <dbReference type="Pfam" id="PF02108"/>
    </source>
</evidence>
<reference evidence="9 10" key="1">
    <citation type="submission" date="2018-10" db="EMBL/GenBank/DDBJ databases">
        <authorList>
            <person name="Chen W.-M."/>
        </authorList>
    </citation>
    <scope>NUCLEOTIDE SEQUENCE [LARGE SCALE GENOMIC DNA]</scope>
    <source>
        <strain evidence="9 10">THS-13</strain>
    </source>
</reference>
<name>A0A3N0V504_9GAMM</name>
<evidence type="ECO:0000256" key="2">
    <source>
        <dbReference type="ARBA" id="ARBA00006602"/>
    </source>
</evidence>
<dbReference type="Proteomes" id="UP000282106">
    <property type="component" value="Unassembled WGS sequence"/>
</dbReference>
<evidence type="ECO:0000256" key="5">
    <source>
        <dbReference type="ARBA" id="ARBA00022795"/>
    </source>
</evidence>
<comment type="caution">
    <text evidence="9">The sequence shown here is derived from an EMBL/GenBank/DDBJ whole genome shotgun (WGS) entry which is preliminary data.</text>
</comment>
<dbReference type="GO" id="GO:0044781">
    <property type="term" value="P:bacterial-type flagellum organization"/>
    <property type="evidence" value="ECO:0007669"/>
    <property type="project" value="UniProtKB-KW"/>
</dbReference>
<comment type="similarity">
    <text evidence="2">Belongs to the FliH family.</text>
</comment>
<proteinExistence type="inferred from homology"/>
<keyword evidence="10" id="KW-1185">Reference proteome</keyword>
<dbReference type="Pfam" id="PF02108">
    <property type="entry name" value="FliH"/>
    <property type="match status" value="1"/>
</dbReference>
<keyword evidence="4" id="KW-0813">Transport</keyword>
<dbReference type="GO" id="GO:0015031">
    <property type="term" value="P:protein transport"/>
    <property type="evidence" value="ECO:0007669"/>
    <property type="project" value="UniProtKB-KW"/>
</dbReference>
<evidence type="ECO:0000313" key="10">
    <source>
        <dbReference type="Proteomes" id="UP000282106"/>
    </source>
</evidence>
<dbReference type="InterPro" id="IPR051472">
    <property type="entry name" value="T3SS_Stator/FliH"/>
</dbReference>